<evidence type="ECO:0000259" key="2">
    <source>
        <dbReference type="Pfam" id="PF19327"/>
    </source>
</evidence>
<evidence type="ECO:0000313" key="4">
    <source>
        <dbReference type="Proteomes" id="UP000054166"/>
    </source>
</evidence>
<dbReference type="InterPro" id="IPR045759">
    <property type="entry name" value="Ap4A_phos1/2_N"/>
</dbReference>
<evidence type="ECO:0000313" key="3">
    <source>
        <dbReference type="EMBL" id="KIM83410.1"/>
    </source>
</evidence>
<dbReference type="OrthoDB" id="10267950at2759"/>
<dbReference type="EMBL" id="KN832991">
    <property type="protein sequence ID" value="KIM83410.1"/>
    <property type="molecule type" value="Genomic_DNA"/>
</dbReference>
<accession>A0A0C3FG71</accession>
<dbReference type="AlphaFoldDB" id="A0A0C3FG71"/>
<dbReference type="InterPro" id="IPR009163">
    <property type="entry name" value="Ap4A_phos1/2"/>
</dbReference>
<dbReference type="PANTHER" id="PTHR38420">
    <property type="entry name" value="AP-4-A PHOSPHORYLASE II"/>
    <property type="match status" value="1"/>
</dbReference>
<dbReference type="GO" id="GO:0005524">
    <property type="term" value="F:ATP binding"/>
    <property type="evidence" value="ECO:0007669"/>
    <property type="project" value="InterPro"/>
</dbReference>
<feature type="domain" description="ATP adenylyltransferase C-terminal" evidence="1">
    <location>
        <begin position="213"/>
        <end position="334"/>
    </location>
</feature>
<feature type="domain" description="Ap4A phosphorylase 1/2 N-terminal" evidence="2">
    <location>
        <begin position="6"/>
        <end position="196"/>
    </location>
</feature>
<dbReference type="InterPro" id="IPR019200">
    <property type="entry name" value="ATP_adenylylTrfase_C"/>
</dbReference>
<protein>
    <submittedName>
        <fullName evidence="3">Uncharacterized protein</fullName>
    </submittedName>
</protein>
<dbReference type="InParanoid" id="A0A0C3FG71"/>
<name>A0A0C3FG71_PILCF</name>
<dbReference type="HOGENOM" id="CLU_049915_1_1_1"/>
<dbReference type="GO" id="GO:0009117">
    <property type="term" value="P:nucleotide metabolic process"/>
    <property type="evidence" value="ECO:0007669"/>
    <property type="project" value="InterPro"/>
</dbReference>
<organism evidence="3 4">
    <name type="scientific">Piloderma croceum (strain F 1598)</name>
    <dbReference type="NCBI Taxonomy" id="765440"/>
    <lineage>
        <taxon>Eukaryota</taxon>
        <taxon>Fungi</taxon>
        <taxon>Dikarya</taxon>
        <taxon>Basidiomycota</taxon>
        <taxon>Agaricomycotina</taxon>
        <taxon>Agaricomycetes</taxon>
        <taxon>Agaricomycetidae</taxon>
        <taxon>Atheliales</taxon>
        <taxon>Atheliaceae</taxon>
        <taxon>Piloderma</taxon>
    </lineage>
</organism>
<dbReference type="Pfam" id="PF19327">
    <property type="entry name" value="Ap4A_phos_N"/>
    <property type="match status" value="1"/>
</dbReference>
<evidence type="ECO:0000259" key="1">
    <source>
        <dbReference type="Pfam" id="PF09830"/>
    </source>
</evidence>
<dbReference type="STRING" id="765440.A0A0C3FG71"/>
<reference evidence="3 4" key="1">
    <citation type="submission" date="2014-04" db="EMBL/GenBank/DDBJ databases">
        <authorList>
            <consortium name="DOE Joint Genome Institute"/>
            <person name="Kuo A."/>
            <person name="Tarkka M."/>
            <person name="Buscot F."/>
            <person name="Kohler A."/>
            <person name="Nagy L.G."/>
            <person name="Floudas D."/>
            <person name="Copeland A."/>
            <person name="Barry K.W."/>
            <person name="Cichocki N."/>
            <person name="Veneault-Fourrey C."/>
            <person name="LaButti K."/>
            <person name="Lindquist E.A."/>
            <person name="Lipzen A."/>
            <person name="Lundell T."/>
            <person name="Morin E."/>
            <person name="Murat C."/>
            <person name="Sun H."/>
            <person name="Tunlid A."/>
            <person name="Henrissat B."/>
            <person name="Grigoriev I.V."/>
            <person name="Hibbett D.S."/>
            <person name="Martin F."/>
            <person name="Nordberg H.P."/>
            <person name="Cantor M.N."/>
            <person name="Hua S.X."/>
        </authorList>
    </citation>
    <scope>NUCLEOTIDE SEQUENCE [LARGE SCALE GENOMIC DNA]</scope>
    <source>
        <strain evidence="3 4">F 1598</strain>
    </source>
</reference>
<dbReference type="GO" id="GO:0003877">
    <property type="term" value="F:ATP:ADP adenylyltransferase activity"/>
    <property type="evidence" value="ECO:0007669"/>
    <property type="project" value="InterPro"/>
</dbReference>
<proteinExistence type="predicted"/>
<dbReference type="Gene3D" id="3.30.428.70">
    <property type="match status" value="1"/>
</dbReference>
<dbReference type="SUPFAM" id="SSF54197">
    <property type="entry name" value="HIT-like"/>
    <property type="match status" value="1"/>
</dbReference>
<keyword evidence="4" id="KW-1185">Reference proteome</keyword>
<dbReference type="InterPro" id="IPR036265">
    <property type="entry name" value="HIT-like_sf"/>
</dbReference>
<dbReference type="PANTHER" id="PTHR38420:SF1">
    <property type="entry name" value="PUTATIVE (AFU_ORTHOLOGUE AFUA_5G14690)-RELATED"/>
    <property type="match status" value="1"/>
</dbReference>
<dbReference type="InterPro" id="IPR043171">
    <property type="entry name" value="Ap4A_phos1/2-like"/>
</dbReference>
<gene>
    <name evidence="3" type="ORF">PILCRDRAFT_819649</name>
</gene>
<reference evidence="4" key="2">
    <citation type="submission" date="2015-01" db="EMBL/GenBank/DDBJ databases">
        <title>Evolutionary Origins and Diversification of the Mycorrhizal Mutualists.</title>
        <authorList>
            <consortium name="DOE Joint Genome Institute"/>
            <consortium name="Mycorrhizal Genomics Consortium"/>
            <person name="Kohler A."/>
            <person name="Kuo A."/>
            <person name="Nagy L.G."/>
            <person name="Floudas D."/>
            <person name="Copeland A."/>
            <person name="Barry K.W."/>
            <person name="Cichocki N."/>
            <person name="Veneault-Fourrey C."/>
            <person name="LaButti K."/>
            <person name="Lindquist E.A."/>
            <person name="Lipzen A."/>
            <person name="Lundell T."/>
            <person name="Morin E."/>
            <person name="Murat C."/>
            <person name="Riley R."/>
            <person name="Ohm R."/>
            <person name="Sun H."/>
            <person name="Tunlid A."/>
            <person name="Henrissat B."/>
            <person name="Grigoriev I.V."/>
            <person name="Hibbett D.S."/>
            <person name="Martin F."/>
        </authorList>
    </citation>
    <scope>NUCLEOTIDE SEQUENCE [LARGE SCALE GENOMIC DNA]</scope>
    <source>
        <strain evidence="4">F 1598</strain>
    </source>
</reference>
<sequence length="357" mass="39682">MQLPSMLPGDIIAQIPGSFDKALSEGDLFFFPSTVYKHDSEESNVEYEIRLCPALQKKPTLPTPHFDPNVKSQEELPVQDYNGGRPDPFSPPYVPNLHIGDLKDTGNGAEYLILLNKYSVIPHHFLMVTKEFQSQTSLLKPPELAQIYMLLNAGRQANRPFFAFYNCGDNSGASQPHKHVQFIPIEENDSPPIERLAKSVKLESPDKPFSLTSLPYANHVFRFTSTTSPTSSTPQSDVEATLANIFISLLDLTISSIRHDPEYPRGLLSYNVIMTLEHMHIIPRKHETHTLRNTGEKLSVNALGFAGMLLVKSEEELEAVEKEGWSSILKSVGLKSVHDIQIAGTSLEAADETNASS</sequence>
<dbReference type="Proteomes" id="UP000054166">
    <property type="component" value="Unassembled WGS sequence"/>
</dbReference>
<dbReference type="Pfam" id="PF09830">
    <property type="entry name" value="ATP_transf"/>
    <property type="match status" value="1"/>
</dbReference>